<dbReference type="AlphaFoldDB" id="A0A831ZZQ8"/>
<keyword evidence="2" id="KW-0808">Transferase</keyword>
<dbReference type="PANTHER" id="PTHR43852">
    <property type="entry name" value="NUCLEOTIDYLTRANSFERASE"/>
    <property type="match status" value="1"/>
</dbReference>
<dbReference type="Gene3D" id="3.30.460.10">
    <property type="entry name" value="Beta Polymerase, domain 2"/>
    <property type="match status" value="1"/>
</dbReference>
<dbReference type="GO" id="GO:0016740">
    <property type="term" value="F:transferase activity"/>
    <property type="evidence" value="ECO:0007669"/>
    <property type="project" value="UniProtKB-KW"/>
</dbReference>
<dbReference type="CDD" id="cd05403">
    <property type="entry name" value="NT_KNTase_like"/>
    <property type="match status" value="1"/>
</dbReference>
<dbReference type="InterPro" id="IPR041633">
    <property type="entry name" value="Polbeta"/>
</dbReference>
<dbReference type="InterPro" id="IPR052930">
    <property type="entry name" value="TA_antitoxin_MntA"/>
</dbReference>
<feature type="domain" description="Polymerase beta nucleotidyltransferase" evidence="1">
    <location>
        <begin position="25"/>
        <end position="111"/>
    </location>
</feature>
<reference evidence="2" key="1">
    <citation type="journal article" date="2020" name="mSystems">
        <title>Genome- and Community-Level Interaction Insights into Carbon Utilization and Element Cycling Functions of Hydrothermarchaeota in Hydrothermal Sediment.</title>
        <authorList>
            <person name="Zhou Z."/>
            <person name="Liu Y."/>
            <person name="Xu W."/>
            <person name="Pan J."/>
            <person name="Luo Z.H."/>
            <person name="Li M."/>
        </authorList>
    </citation>
    <scope>NUCLEOTIDE SEQUENCE [LARGE SCALE GENOMIC DNA]</scope>
    <source>
        <strain evidence="2">SpSt-456</strain>
    </source>
</reference>
<comment type="caution">
    <text evidence="2">The sequence shown here is derived from an EMBL/GenBank/DDBJ whole genome shotgun (WGS) entry which is preliminary data.</text>
</comment>
<dbReference type="SUPFAM" id="SSF81301">
    <property type="entry name" value="Nucleotidyltransferase"/>
    <property type="match status" value="1"/>
</dbReference>
<accession>A0A831ZZQ8</accession>
<gene>
    <name evidence="2" type="ORF">ENS06_01075</name>
</gene>
<dbReference type="Pfam" id="PF18765">
    <property type="entry name" value="Polbeta"/>
    <property type="match status" value="1"/>
</dbReference>
<organism evidence="2">
    <name type="scientific">Desulfacinum infernum</name>
    <dbReference type="NCBI Taxonomy" id="35837"/>
    <lineage>
        <taxon>Bacteria</taxon>
        <taxon>Pseudomonadati</taxon>
        <taxon>Thermodesulfobacteriota</taxon>
        <taxon>Syntrophobacteria</taxon>
        <taxon>Syntrophobacterales</taxon>
        <taxon>Syntrophobacteraceae</taxon>
        <taxon>Desulfacinum</taxon>
    </lineage>
</organism>
<evidence type="ECO:0000259" key="1">
    <source>
        <dbReference type="Pfam" id="PF18765"/>
    </source>
</evidence>
<protein>
    <submittedName>
        <fullName evidence="2">Nucleotidyltransferase domain-containing protein</fullName>
    </submittedName>
</protein>
<sequence>MESLKILAHDVDKETRDRILSEAEGYLSERSEIVFAYAHGSFMQESFFRDLDIAVFVDHRGSQARTFYEIDLQEELKKRLQVPFPVDVKTLNAAPLFFQFKAIRGRLLVDRVPAVRVDFCVRVMSRYFDIRPFLLHYMKEAFCDDTGSRAYPNQT</sequence>
<dbReference type="PANTHER" id="PTHR43852:SF3">
    <property type="entry name" value="NUCLEOTIDYLTRANSFERASE"/>
    <property type="match status" value="1"/>
</dbReference>
<name>A0A831ZZQ8_9BACT</name>
<proteinExistence type="predicted"/>
<evidence type="ECO:0000313" key="2">
    <source>
        <dbReference type="EMBL" id="HFK95898.1"/>
    </source>
</evidence>
<dbReference type="InterPro" id="IPR043519">
    <property type="entry name" value="NT_sf"/>
</dbReference>
<dbReference type="EMBL" id="DSTK01000005">
    <property type="protein sequence ID" value="HFK95898.1"/>
    <property type="molecule type" value="Genomic_DNA"/>
</dbReference>